<name>A0AAW1P1N5_9CHLO</name>
<proteinExistence type="predicted"/>
<organism evidence="1 2">
    <name type="scientific">[Myrmecia] bisecta</name>
    <dbReference type="NCBI Taxonomy" id="41462"/>
    <lineage>
        <taxon>Eukaryota</taxon>
        <taxon>Viridiplantae</taxon>
        <taxon>Chlorophyta</taxon>
        <taxon>core chlorophytes</taxon>
        <taxon>Trebouxiophyceae</taxon>
        <taxon>Trebouxiales</taxon>
        <taxon>Trebouxiaceae</taxon>
        <taxon>Myrmecia</taxon>
    </lineage>
</organism>
<keyword evidence="2" id="KW-1185">Reference proteome</keyword>
<evidence type="ECO:0000313" key="1">
    <source>
        <dbReference type="EMBL" id="KAK9803928.1"/>
    </source>
</evidence>
<evidence type="ECO:0000313" key="2">
    <source>
        <dbReference type="Proteomes" id="UP001489004"/>
    </source>
</evidence>
<dbReference type="EMBL" id="JALJOR010000019">
    <property type="protein sequence ID" value="KAK9803928.1"/>
    <property type="molecule type" value="Genomic_DNA"/>
</dbReference>
<reference evidence="1 2" key="1">
    <citation type="journal article" date="2024" name="Nat. Commun.">
        <title>Phylogenomics reveals the evolutionary origins of lichenization in chlorophyte algae.</title>
        <authorList>
            <person name="Puginier C."/>
            <person name="Libourel C."/>
            <person name="Otte J."/>
            <person name="Skaloud P."/>
            <person name="Haon M."/>
            <person name="Grisel S."/>
            <person name="Petersen M."/>
            <person name="Berrin J.G."/>
            <person name="Delaux P.M."/>
            <person name="Dal Grande F."/>
            <person name="Keller J."/>
        </authorList>
    </citation>
    <scope>NUCLEOTIDE SEQUENCE [LARGE SCALE GENOMIC DNA]</scope>
    <source>
        <strain evidence="1 2">SAG 2043</strain>
    </source>
</reference>
<protein>
    <submittedName>
        <fullName evidence="1">Uncharacterized protein</fullName>
    </submittedName>
</protein>
<comment type="caution">
    <text evidence="1">The sequence shown here is derived from an EMBL/GenBank/DDBJ whole genome shotgun (WGS) entry which is preliminary data.</text>
</comment>
<dbReference type="Proteomes" id="UP001489004">
    <property type="component" value="Unassembled WGS sequence"/>
</dbReference>
<sequence length="85" mass="9145">MHAYNYTDLRGKWMCGFCEEAPLTSYSELVTTPGTAFGSPAVAQLKQANCVGAVQDYTVWQSGYASSRSCNPEASTATSHPQVAF</sequence>
<dbReference type="AlphaFoldDB" id="A0AAW1P1N5"/>
<gene>
    <name evidence="1" type="ORF">WJX72_005793</name>
</gene>
<accession>A0AAW1P1N5</accession>